<evidence type="ECO:0000313" key="2">
    <source>
        <dbReference type="EMBL" id="MCW1916205.1"/>
    </source>
</evidence>
<reference evidence="2" key="1">
    <citation type="submission" date="2022-10" db="EMBL/GenBank/DDBJ databases">
        <title>Luteolibacter sp. GHJ8, whole genome shotgun sequencing project.</title>
        <authorList>
            <person name="Zhao G."/>
            <person name="Shen L."/>
        </authorList>
    </citation>
    <scope>NUCLEOTIDE SEQUENCE</scope>
    <source>
        <strain evidence="2">GHJ8</strain>
    </source>
</reference>
<evidence type="ECO:0000313" key="3">
    <source>
        <dbReference type="Proteomes" id="UP001165653"/>
    </source>
</evidence>
<keyword evidence="3" id="KW-1185">Reference proteome</keyword>
<proteinExistence type="predicted"/>
<name>A0ABT3GAE2_9BACT</name>
<dbReference type="Proteomes" id="UP001165653">
    <property type="component" value="Unassembled WGS sequence"/>
</dbReference>
<feature type="compositionally biased region" description="Basic and acidic residues" evidence="1">
    <location>
        <begin position="67"/>
        <end position="78"/>
    </location>
</feature>
<organism evidence="2 3">
    <name type="scientific">Luteolibacter rhizosphaerae</name>
    <dbReference type="NCBI Taxonomy" id="2989719"/>
    <lineage>
        <taxon>Bacteria</taxon>
        <taxon>Pseudomonadati</taxon>
        <taxon>Verrucomicrobiota</taxon>
        <taxon>Verrucomicrobiia</taxon>
        <taxon>Verrucomicrobiales</taxon>
        <taxon>Verrucomicrobiaceae</taxon>
        <taxon>Luteolibacter</taxon>
    </lineage>
</organism>
<accession>A0ABT3GAE2</accession>
<evidence type="ECO:0000256" key="1">
    <source>
        <dbReference type="SAM" id="MobiDB-lite"/>
    </source>
</evidence>
<evidence type="ECO:0008006" key="4">
    <source>
        <dbReference type="Google" id="ProtNLM"/>
    </source>
</evidence>
<dbReference type="EMBL" id="JAPDDR010000013">
    <property type="protein sequence ID" value="MCW1916205.1"/>
    <property type="molecule type" value="Genomic_DNA"/>
</dbReference>
<gene>
    <name evidence="2" type="ORF">OJ996_21625</name>
</gene>
<comment type="caution">
    <text evidence="2">The sequence shown here is derived from an EMBL/GenBank/DDBJ whole genome shotgun (WGS) entry which is preliminary data.</text>
</comment>
<protein>
    <recommendedName>
        <fullName evidence="4">DUF4398 domain-containing protein</fullName>
    </recommendedName>
</protein>
<feature type="region of interest" description="Disordered" evidence="1">
    <location>
        <begin position="67"/>
        <end position="86"/>
    </location>
</feature>
<sequence length="104" mass="11380">MKSVALSILIAVPLAGCSKKEAVMESEAALKGVRGAARDVVVKTAESEKALATEEQKDDLRRAENALKQAEKKARESGAAETQLWEQRRIGETEGKKIVLQYLR</sequence>